<evidence type="ECO:0000259" key="2">
    <source>
        <dbReference type="Pfam" id="PF14317"/>
    </source>
</evidence>
<reference evidence="3 4" key="1">
    <citation type="submission" date="2018-06" db="EMBL/GenBank/DDBJ databases">
        <title>Genomic Encyclopedia of Type Strains, Phase IV (KMG-IV): sequencing the most valuable type-strain genomes for metagenomic binning, comparative biology and taxonomic classification.</title>
        <authorList>
            <person name="Goeker M."/>
        </authorList>
    </citation>
    <scope>NUCLEOTIDE SEQUENCE [LARGE SCALE GENOMIC DNA]</scope>
    <source>
        <strain evidence="3 4">DSM 25532</strain>
    </source>
</reference>
<gene>
    <name evidence="3" type="ORF">DES53_101866</name>
</gene>
<keyword evidence="1" id="KW-1133">Transmembrane helix</keyword>
<name>A0A366HUW1_9BACT</name>
<comment type="caution">
    <text evidence="3">The sequence shown here is derived from an EMBL/GenBank/DDBJ whole genome shotgun (WGS) entry which is preliminary data.</text>
</comment>
<organism evidence="3 4">
    <name type="scientific">Roseimicrobium gellanilyticum</name>
    <dbReference type="NCBI Taxonomy" id="748857"/>
    <lineage>
        <taxon>Bacteria</taxon>
        <taxon>Pseudomonadati</taxon>
        <taxon>Verrucomicrobiota</taxon>
        <taxon>Verrucomicrobiia</taxon>
        <taxon>Verrucomicrobiales</taxon>
        <taxon>Verrucomicrobiaceae</taxon>
        <taxon>Roseimicrobium</taxon>
    </lineage>
</organism>
<evidence type="ECO:0000313" key="4">
    <source>
        <dbReference type="Proteomes" id="UP000253426"/>
    </source>
</evidence>
<proteinExistence type="predicted"/>
<sequence length="167" mass="18904">MSVRFTITYWDYLAFSAYHYLHSPLILGIYGICFALVTYVNVGVVSEVNTTAGKLITFVILETVVFGFLVLVLGITTVLGIISRRNKTVLTEHTITVTDDFLAEETVYNKTEQKWAGVQKIARTNRHLIIYIAQHLAHIIPLRAFADKASSDAFDEFCRKKVESARR</sequence>
<dbReference type="AlphaFoldDB" id="A0A366HUW1"/>
<feature type="domain" description="YcxB-like C-terminal" evidence="2">
    <location>
        <begin position="98"/>
        <end position="157"/>
    </location>
</feature>
<dbReference type="InterPro" id="IPR025588">
    <property type="entry name" value="YcxB-like_C"/>
</dbReference>
<feature type="transmembrane region" description="Helical" evidence="1">
    <location>
        <begin position="55"/>
        <end position="82"/>
    </location>
</feature>
<feature type="transmembrane region" description="Helical" evidence="1">
    <location>
        <begin position="20"/>
        <end position="40"/>
    </location>
</feature>
<evidence type="ECO:0000313" key="3">
    <source>
        <dbReference type="EMBL" id="RBP48066.1"/>
    </source>
</evidence>
<dbReference type="Pfam" id="PF14317">
    <property type="entry name" value="YcxB"/>
    <property type="match status" value="1"/>
</dbReference>
<dbReference type="RefSeq" id="WP_170156842.1">
    <property type="nucleotide sequence ID" value="NZ_QNRR01000001.1"/>
</dbReference>
<protein>
    <submittedName>
        <fullName evidence="3">YcxB-like protein</fullName>
    </submittedName>
</protein>
<dbReference type="EMBL" id="QNRR01000001">
    <property type="protein sequence ID" value="RBP48066.1"/>
    <property type="molecule type" value="Genomic_DNA"/>
</dbReference>
<keyword evidence="4" id="KW-1185">Reference proteome</keyword>
<keyword evidence="1" id="KW-0472">Membrane</keyword>
<accession>A0A366HUW1</accession>
<dbReference type="Proteomes" id="UP000253426">
    <property type="component" value="Unassembled WGS sequence"/>
</dbReference>
<evidence type="ECO:0000256" key="1">
    <source>
        <dbReference type="SAM" id="Phobius"/>
    </source>
</evidence>
<keyword evidence="1" id="KW-0812">Transmembrane</keyword>